<dbReference type="AlphaFoldDB" id="A0A8J5LH60"/>
<name>A0A8J5LH60_ZINOF</name>
<comment type="caution">
    <text evidence="1">The sequence shown here is derived from an EMBL/GenBank/DDBJ whole genome shotgun (WGS) entry which is preliminary data.</text>
</comment>
<dbReference type="EMBL" id="JACMSC010000006">
    <property type="protein sequence ID" value="KAG6518867.1"/>
    <property type="molecule type" value="Genomic_DNA"/>
</dbReference>
<accession>A0A8J5LH60</accession>
<sequence length="81" mass="8635">MQSLVAPHVPLYPPGAPGLGQPLFYGQPPPAIVPQLRLLSMTSSVDAGDSPSRVARGFGTLQYGGEQFEIKVANEKMKVEN</sequence>
<organism evidence="1 2">
    <name type="scientific">Zingiber officinale</name>
    <name type="common">Ginger</name>
    <name type="synonym">Amomum zingiber</name>
    <dbReference type="NCBI Taxonomy" id="94328"/>
    <lineage>
        <taxon>Eukaryota</taxon>
        <taxon>Viridiplantae</taxon>
        <taxon>Streptophyta</taxon>
        <taxon>Embryophyta</taxon>
        <taxon>Tracheophyta</taxon>
        <taxon>Spermatophyta</taxon>
        <taxon>Magnoliopsida</taxon>
        <taxon>Liliopsida</taxon>
        <taxon>Zingiberales</taxon>
        <taxon>Zingiberaceae</taxon>
        <taxon>Zingiber</taxon>
    </lineage>
</organism>
<reference evidence="1 2" key="1">
    <citation type="submission" date="2020-08" db="EMBL/GenBank/DDBJ databases">
        <title>Plant Genome Project.</title>
        <authorList>
            <person name="Zhang R.-G."/>
        </authorList>
    </citation>
    <scope>NUCLEOTIDE SEQUENCE [LARGE SCALE GENOMIC DNA]</scope>
    <source>
        <tissue evidence="1">Rhizome</tissue>
    </source>
</reference>
<evidence type="ECO:0000313" key="1">
    <source>
        <dbReference type="EMBL" id="KAG6518867.1"/>
    </source>
</evidence>
<protein>
    <submittedName>
        <fullName evidence="1">Uncharacterized protein</fullName>
    </submittedName>
</protein>
<dbReference type="Proteomes" id="UP000734854">
    <property type="component" value="Unassembled WGS sequence"/>
</dbReference>
<gene>
    <name evidence="1" type="ORF">ZIOFF_022348</name>
</gene>
<proteinExistence type="predicted"/>
<keyword evidence="2" id="KW-1185">Reference proteome</keyword>
<evidence type="ECO:0000313" key="2">
    <source>
        <dbReference type="Proteomes" id="UP000734854"/>
    </source>
</evidence>